<organism evidence="5 6">
    <name type="scientific">Tuber magnatum</name>
    <name type="common">white Piedmont truffle</name>
    <dbReference type="NCBI Taxonomy" id="42249"/>
    <lineage>
        <taxon>Eukaryota</taxon>
        <taxon>Fungi</taxon>
        <taxon>Dikarya</taxon>
        <taxon>Ascomycota</taxon>
        <taxon>Pezizomycotina</taxon>
        <taxon>Pezizomycetes</taxon>
        <taxon>Pezizales</taxon>
        <taxon>Tuberaceae</taxon>
        <taxon>Tuber</taxon>
    </lineage>
</organism>
<feature type="region of interest" description="Disordered" evidence="3">
    <location>
        <begin position="136"/>
        <end position="168"/>
    </location>
</feature>
<protein>
    <recommendedName>
        <fullName evidence="4">Inhibitor of growth protein N-terminal histone-binding domain-containing protein</fullName>
    </recommendedName>
</protein>
<accession>A0A317T175</accession>
<evidence type="ECO:0000313" key="6">
    <source>
        <dbReference type="Proteomes" id="UP000246991"/>
    </source>
</evidence>
<dbReference type="InterPro" id="IPR028651">
    <property type="entry name" value="ING_fam"/>
</dbReference>
<dbReference type="InterPro" id="IPR024610">
    <property type="entry name" value="ING_N_histone-binding"/>
</dbReference>
<dbReference type="Gene3D" id="6.10.140.1740">
    <property type="match status" value="1"/>
</dbReference>
<sequence>MAEDAATVLEQFIHDGTNTPLIPFFISEKKLILLVANLPAEIAHIYEEIQAKDRILKEHRDNALARDNSLQKHIKIHGSHAEHPKEALYVEQIKRAYEKVKEIQDEKVLLARKAEDLVEKHMRRLDAKITDLTRDGLMPPDSLLPSPYPKNLPPAFGPRPPSMRASPM</sequence>
<feature type="domain" description="Inhibitor of growth protein N-terminal histone-binding" evidence="4">
    <location>
        <begin position="8"/>
        <end position="132"/>
    </location>
</feature>
<proteinExistence type="predicted"/>
<evidence type="ECO:0000259" key="4">
    <source>
        <dbReference type="SMART" id="SM01408"/>
    </source>
</evidence>
<dbReference type="GO" id="GO:0005634">
    <property type="term" value="C:nucleus"/>
    <property type="evidence" value="ECO:0007669"/>
    <property type="project" value="TreeGrafter"/>
</dbReference>
<evidence type="ECO:0000256" key="1">
    <source>
        <dbReference type="ARBA" id="ARBA00022853"/>
    </source>
</evidence>
<dbReference type="PANTHER" id="PTHR10333">
    <property type="entry name" value="INHIBITOR OF GROWTH PROTEIN"/>
    <property type="match status" value="1"/>
</dbReference>
<dbReference type="STRING" id="42249.A0A317T175"/>
<dbReference type="Pfam" id="PF12998">
    <property type="entry name" value="ING"/>
    <property type="match status" value="1"/>
</dbReference>
<dbReference type="Proteomes" id="UP000246991">
    <property type="component" value="Unassembled WGS sequence"/>
</dbReference>
<dbReference type="GO" id="GO:0006325">
    <property type="term" value="P:chromatin organization"/>
    <property type="evidence" value="ECO:0007669"/>
    <property type="project" value="UniProtKB-KW"/>
</dbReference>
<feature type="coiled-coil region" evidence="2">
    <location>
        <begin position="93"/>
        <end position="120"/>
    </location>
</feature>
<dbReference type="AlphaFoldDB" id="A0A317T175"/>
<evidence type="ECO:0000313" key="5">
    <source>
        <dbReference type="EMBL" id="PWW79146.1"/>
    </source>
</evidence>
<feature type="compositionally biased region" description="Pro residues" evidence="3">
    <location>
        <begin position="146"/>
        <end position="161"/>
    </location>
</feature>
<dbReference type="SMART" id="SM01408">
    <property type="entry name" value="ING"/>
    <property type="match status" value="1"/>
</dbReference>
<name>A0A317T175_9PEZI</name>
<evidence type="ECO:0000256" key="2">
    <source>
        <dbReference type="SAM" id="Coils"/>
    </source>
</evidence>
<dbReference type="GO" id="GO:0006355">
    <property type="term" value="P:regulation of DNA-templated transcription"/>
    <property type="evidence" value="ECO:0007669"/>
    <property type="project" value="TreeGrafter"/>
</dbReference>
<dbReference type="EMBL" id="PYWC01000010">
    <property type="protein sequence ID" value="PWW79146.1"/>
    <property type="molecule type" value="Genomic_DNA"/>
</dbReference>
<dbReference type="OrthoDB" id="2505961at2759"/>
<reference evidence="5 6" key="1">
    <citation type="submission" date="2018-03" db="EMBL/GenBank/DDBJ databases">
        <title>Genomes of Pezizomycetes fungi and the evolution of truffles.</title>
        <authorList>
            <person name="Murat C."/>
            <person name="Payen T."/>
            <person name="Noel B."/>
            <person name="Kuo A."/>
            <person name="Martin F.M."/>
        </authorList>
    </citation>
    <scope>NUCLEOTIDE SEQUENCE [LARGE SCALE GENOMIC DNA]</scope>
    <source>
        <strain evidence="5">091103-1</strain>
    </source>
</reference>
<keyword evidence="2" id="KW-0175">Coiled coil</keyword>
<dbReference type="CDD" id="cd16858">
    <property type="entry name" value="ING_ING3_Yng2p"/>
    <property type="match status" value="1"/>
</dbReference>
<dbReference type="GO" id="GO:0035267">
    <property type="term" value="C:NuA4 histone acetyltransferase complex"/>
    <property type="evidence" value="ECO:0007669"/>
    <property type="project" value="TreeGrafter"/>
</dbReference>
<keyword evidence="6" id="KW-1185">Reference proteome</keyword>
<gene>
    <name evidence="5" type="ORF">C7212DRAFT_272553</name>
</gene>
<dbReference type="PANTHER" id="PTHR10333:SF100">
    <property type="entry name" value="CHROMATIN MODIFICATION-RELATED PROTEIN YNG2"/>
    <property type="match status" value="1"/>
</dbReference>
<feature type="non-terminal residue" evidence="5">
    <location>
        <position position="168"/>
    </location>
</feature>
<keyword evidence="1" id="KW-0156">Chromatin regulator</keyword>
<evidence type="ECO:0000256" key="3">
    <source>
        <dbReference type="SAM" id="MobiDB-lite"/>
    </source>
</evidence>
<comment type="caution">
    <text evidence="5">The sequence shown here is derived from an EMBL/GenBank/DDBJ whole genome shotgun (WGS) entry which is preliminary data.</text>
</comment>